<evidence type="ECO:0000256" key="1">
    <source>
        <dbReference type="SAM" id="Coils"/>
    </source>
</evidence>
<evidence type="ECO:0000256" key="2">
    <source>
        <dbReference type="SAM" id="MobiDB-lite"/>
    </source>
</evidence>
<organism evidence="3">
    <name type="scientific">Amphimedon queenslandica</name>
    <name type="common">Sponge</name>
    <dbReference type="NCBI Taxonomy" id="400682"/>
    <lineage>
        <taxon>Eukaryota</taxon>
        <taxon>Metazoa</taxon>
        <taxon>Porifera</taxon>
        <taxon>Demospongiae</taxon>
        <taxon>Heteroscleromorpha</taxon>
        <taxon>Haplosclerida</taxon>
        <taxon>Niphatidae</taxon>
        <taxon>Amphimedon</taxon>
    </lineage>
</organism>
<dbReference type="EnsemblMetazoa" id="Aqu2.1.00769_001">
    <property type="protein sequence ID" value="Aqu2.1.00769_001"/>
    <property type="gene ID" value="Aqu2.1.00769"/>
</dbReference>
<feature type="coiled-coil region" evidence="1">
    <location>
        <begin position="45"/>
        <end position="72"/>
    </location>
</feature>
<dbReference type="AlphaFoldDB" id="A0A1X7SFB4"/>
<dbReference type="InParanoid" id="A0A1X7SFB4"/>
<keyword evidence="1" id="KW-0175">Coiled coil</keyword>
<proteinExistence type="predicted"/>
<name>A0A1X7SFB4_AMPQE</name>
<evidence type="ECO:0000313" key="3">
    <source>
        <dbReference type="EnsemblMetazoa" id="Aqu2.1.00769_001"/>
    </source>
</evidence>
<feature type="region of interest" description="Disordered" evidence="2">
    <location>
        <begin position="1"/>
        <end position="39"/>
    </location>
</feature>
<protein>
    <submittedName>
        <fullName evidence="3">Uncharacterized protein</fullName>
    </submittedName>
</protein>
<accession>A0A1X7SFB4</accession>
<reference evidence="3" key="1">
    <citation type="submission" date="2017-05" db="UniProtKB">
        <authorList>
            <consortium name="EnsemblMetazoa"/>
        </authorList>
    </citation>
    <scope>IDENTIFICATION</scope>
</reference>
<sequence length="77" mass="8786">MVARSLFYSLSNRKGSDVTDDTYTKTPPPPTSVDDSKVKSSIQEWKNITEENEKLKANIMMLTEEKSELEEKNENST</sequence>